<dbReference type="EMBL" id="CAADFA010000003">
    <property type="protein sequence ID" value="VFJ43662.1"/>
    <property type="molecule type" value="Genomic_DNA"/>
</dbReference>
<evidence type="ECO:0008006" key="5">
    <source>
        <dbReference type="Google" id="ProtNLM"/>
    </source>
</evidence>
<proteinExistence type="predicted"/>
<organism evidence="2">
    <name type="scientific">Candidatus Kentrum sp. FM</name>
    <dbReference type="NCBI Taxonomy" id="2126340"/>
    <lineage>
        <taxon>Bacteria</taxon>
        <taxon>Pseudomonadati</taxon>
        <taxon>Pseudomonadota</taxon>
        <taxon>Gammaproteobacteria</taxon>
        <taxon>Candidatus Kentrum</taxon>
    </lineage>
</organism>
<evidence type="ECO:0000313" key="3">
    <source>
        <dbReference type="EMBL" id="VFJ43662.1"/>
    </source>
</evidence>
<dbReference type="EMBL" id="CAADFL010000003">
    <property type="protein sequence ID" value="VFK05657.1"/>
    <property type="molecule type" value="Genomic_DNA"/>
</dbReference>
<reference evidence="2" key="1">
    <citation type="submission" date="2019-02" db="EMBL/GenBank/DDBJ databases">
        <authorList>
            <person name="Gruber-Vodicka R. H."/>
            <person name="Seah K. B. B."/>
        </authorList>
    </citation>
    <scope>NUCLEOTIDE SEQUENCE</scope>
    <source>
        <strain evidence="2">BECK_BZ163</strain>
        <strain evidence="4">BECK_BZ164</strain>
        <strain evidence="3">BECK_BZ165</strain>
    </source>
</reference>
<keyword evidence="1" id="KW-1133">Transmembrane helix</keyword>
<name>A0A450RV15_9GAMM</name>
<dbReference type="EMBL" id="CAADEZ010000003">
    <property type="protein sequence ID" value="VFJ42964.1"/>
    <property type="molecule type" value="Genomic_DNA"/>
</dbReference>
<feature type="transmembrane region" description="Helical" evidence="1">
    <location>
        <begin position="117"/>
        <end position="139"/>
    </location>
</feature>
<accession>A0A450RV15</accession>
<evidence type="ECO:0000256" key="1">
    <source>
        <dbReference type="SAM" id="Phobius"/>
    </source>
</evidence>
<feature type="transmembrane region" description="Helical" evidence="1">
    <location>
        <begin position="159"/>
        <end position="176"/>
    </location>
</feature>
<sequence length="186" mass="19993">MFNNLGNGQFDIPSFGLPSILSRFAPHISGAVLSGNPVLPTVAMAVVREAVGQEPSADYRATMDRLEQIGDGDSQQNKLIQQADRQFAGMLKDIDQHARMLVDDPTPIPATDDQKEIAMWFVGAIAVISILLLGVHSLIPYFVPGHEMSSSQSGLFEALKYVASTVVGILGGALMPKAMKATQEKK</sequence>
<gene>
    <name evidence="2" type="ORF">BECKFM1743A_GA0114220_1000320</name>
    <name evidence="4" type="ORF">BECKFM1743B_GA0114221_1000320</name>
    <name evidence="3" type="ORF">BECKFM1743C_GA0114222_1000320</name>
</gene>
<dbReference type="AlphaFoldDB" id="A0A450RV15"/>
<keyword evidence="1" id="KW-0812">Transmembrane</keyword>
<protein>
    <recommendedName>
        <fullName evidence="5">Holin of 3TMs, for gene-transfer release</fullName>
    </recommendedName>
</protein>
<evidence type="ECO:0000313" key="2">
    <source>
        <dbReference type="EMBL" id="VFJ42964.1"/>
    </source>
</evidence>
<evidence type="ECO:0000313" key="4">
    <source>
        <dbReference type="EMBL" id="VFK05657.1"/>
    </source>
</evidence>
<keyword evidence="1" id="KW-0472">Membrane</keyword>